<name>A0A0F9JXP1_9ZZZZ</name>
<dbReference type="AlphaFoldDB" id="A0A0F9JXP1"/>
<reference evidence="1" key="1">
    <citation type="journal article" date="2015" name="Nature">
        <title>Complex archaea that bridge the gap between prokaryotes and eukaryotes.</title>
        <authorList>
            <person name="Spang A."/>
            <person name="Saw J.H."/>
            <person name="Jorgensen S.L."/>
            <person name="Zaremba-Niedzwiedzka K."/>
            <person name="Martijn J."/>
            <person name="Lind A.E."/>
            <person name="van Eijk R."/>
            <person name="Schleper C."/>
            <person name="Guy L."/>
            <person name="Ettema T.J."/>
        </authorList>
    </citation>
    <scope>NUCLEOTIDE SEQUENCE</scope>
</reference>
<organism evidence="1">
    <name type="scientific">marine sediment metagenome</name>
    <dbReference type="NCBI Taxonomy" id="412755"/>
    <lineage>
        <taxon>unclassified sequences</taxon>
        <taxon>metagenomes</taxon>
        <taxon>ecological metagenomes</taxon>
    </lineage>
</organism>
<sequence>MPKIGRNEPCPCKQGLKFKHCHGDVVKLEECKHVARVRMAELIVEEKLKKGMVCKHGVTKGEHCKECKVEG</sequence>
<dbReference type="Pfam" id="PF02810">
    <property type="entry name" value="SEC-C"/>
    <property type="match status" value="1"/>
</dbReference>
<dbReference type="SUPFAM" id="SSF103642">
    <property type="entry name" value="Sec-C motif"/>
    <property type="match status" value="1"/>
</dbReference>
<dbReference type="InterPro" id="IPR004027">
    <property type="entry name" value="SEC_C_motif"/>
</dbReference>
<protein>
    <submittedName>
        <fullName evidence="1">Uncharacterized protein</fullName>
    </submittedName>
</protein>
<evidence type="ECO:0000313" key="1">
    <source>
        <dbReference type="EMBL" id="KKM03688.1"/>
    </source>
</evidence>
<dbReference type="EMBL" id="LAZR01016626">
    <property type="protein sequence ID" value="KKM03688.1"/>
    <property type="molecule type" value="Genomic_DNA"/>
</dbReference>
<proteinExistence type="predicted"/>
<gene>
    <name evidence="1" type="ORF">LCGC14_1771900</name>
</gene>
<comment type="caution">
    <text evidence="1">The sequence shown here is derived from an EMBL/GenBank/DDBJ whole genome shotgun (WGS) entry which is preliminary data.</text>
</comment>
<accession>A0A0F9JXP1</accession>
<dbReference type="Gene3D" id="3.10.450.50">
    <property type="match status" value="1"/>
</dbReference>